<feature type="region of interest" description="Disordered" evidence="1">
    <location>
        <begin position="66"/>
        <end position="100"/>
    </location>
</feature>
<comment type="caution">
    <text evidence="2">The sequence shown here is derived from an EMBL/GenBank/DDBJ whole genome shotgun (WGS) entry which is preliminary data.</text>
</comment>
<protein>
    <submittedName>
        <fullName evidence="2">Uncharacterized protein</fullName>
    </submittedName>
</protein>
<organism evidence="2 3">
    <name type="scientific">Ditylenchus destructor</name>
    <dbReference type="NCBI Taxonomy" id="166010"/>
    <lineage>
        <taxon>Eukaryota</taxon>
        <taxon>Metazoa</taxon>
        <taxon>Ecdysozoa</taxon>
        <taxon>Nematoda</taxon>
        <taxon>Chromadorea</taxon>
        <taxon>Rhabditida</taxon>
        <taxon>Tylenchina</taxon>
        <taxon>Tylenchomorpha</taxon>
        <taxon>Sphaerularioidea</taxon>
        <taxon>Anguinidae</taxon>
        <taxon>Anguininae</taxon>
        <taxon>Ditylenchus</taxon>
    </lineage>
</organism>
<name>A0AAD4R992_9BILA</name>
<proteinExistence type="predicted"/>
<gene>
    <name evidence="2" type="ORF">DdX_06593</name>
</gene>
<evidence type="ECO:0000256" key="1">
    <source>
        <dbReference type="SAM" id="MobiDB-lite"/>
    </source>
</evidence>
<reference evidence="2" key="1">
    <citation type="submission" date="2022-01" db="EMBL/GenBank/DDBJ databases">
        <title>Genome Sequence Resource for Two Populations of Ditylenchus destructor, the Migratory Endoparasitic Phytonematode.</title>
        <authorList>
            <person name="Zhang H."/>
            <person name="Lin R."/>
            <person name="Xie B."/>
        </authorList>
    </citation>
    <scope>NUCLEOTIDE SEQUENCE</scope>
    <source>
        <strain evidence="2">BazhouSP</strain>
    </source>
</reference>
<keyword evidence="3" id="KW-1185">Reference proteome</keyword>
<dbReference type="AlphaFoldDB" id="A0AAD4R992"/>
<sequence length="100" mass="10972">MGVFKWTAAGWGGAGPPICGVTKDYTLGKAREMLEGDGCAEKSLENHKAKEPGWVFPRKAQTQQRLSIQKSREIHRTGGFQSFSSEEGGVEPDSRSLDFQ</sequence>
<evidence type="ECO:0000313" key="2">
    <source>
        <dbReference type="EMBL" id="KAI1718176.1"/>
    </source>
</evidence>
<accession>A0AAD4R992</accession>
<feature type="compositionally biased region" description="Low complexity" evidence="1">
    <location>
        <begin position="78"/>
        <end position="87"/>
    </location>
</feature>
<dbReference type="Proteomes" id="UP001201812">
    <property type="component" value="Unassembled WGS sequence"/>
</dbReference>
<evidence type="ECO:0000313" key="3">
    <source>
        <dbReference type="Proteomes" id="UP001201812"/>
    </source>
</evidence>
<dbReference type="EMBL" id="JAKKPZ010000008">
    <property type="protein sequence ID" value="KAI1718176.1"/>
    <property type="molecule type" value="Genomic_DNA"/>
</dbReference>